<dbReference type="Proteomes" id="UP001163835">
    <property type="component" value="Unassembled WGS sequence"/>
</dbReference>
<dbReference type="EMBL" id="MU795952">
    <property type="protein sequence ID" value="KAJ3804521.1"/>
    <property type="molecule type" value="Genomic_DNA"/>
</dbReference>
<sequence length="228" mass="24986">MIVPAESSTCIPIVAYFPENVSSLFVERCLRHNSNLDDVYGAADTLISRNKPFLHVANFSKRPVVVAEGEVLGKCHNPETWLDKAHRLSPSDRNSATAHASVIQYLVRAQMVRSEAQISSKAQRNATEEDDPLAEEPLEGGPKTAEVSFDDTVSEQLLSEIHISPDLTDSQRKAIEQVVHANSNAFGLDGRLGNHPAQVEIQMKPDAKPISLPPYSASPTLHLFLSNL</sequence>
<organism evidence="1 2">
    <name type="scientific">Lentinula aff. lateritia</name>
    <dbReference type="NCBI Taxonomy" id="2804960"/>
    <lineage>
        <taxon>Eukaryota</taxon>
        <taxon>Fungi</taxon>
        <taxon>Dikarya</taxon>
        <taxon>Basidiomycota</taxon>
        <taxon>Agaricomycotina</taxon>
        <taxon>Agaricomycetes</taxon>
        <taxon>Agaricomycetidae</taxon>
        <taxon>Agaricales</taxon>
        <taxon>Marasmiineae</taxon>
        <taxon>Omphalotaceae</taxon>
        <taxon>Lentinula</taxon>
    </lineage>
</organism>
<reference evidence="1" key="1">
    <citation type="submission" date="2022-09" db="EMBL/GenBank/DDBJ databases">
        <title>A Global Phylogenomic Analysis of the Shiitake Genus Lentinula.</title>
        <authorList>
            <consortium name="DOE Joint Genome Institute"/>
            <person name="Sierra-Patev S."/>
            <person name="Min B."/>
            <person name="Naranjo-Ortiz M."/>
            <person name="Looney B."/>
            <person name="Konkel Z."/>
            <person name="Slot J.C."/>
            <person name="Sakamoto Y."/>
            <person name="Steenwyk J.L."/>
            <person name="Rokas A."/>
            <person name="Carro J."/>
            <person name="Camarero S."/>
            <person name="Ferreira P."/>
            <person name="Molpeceres G."/>
            <person name="Ruiz-Duenas F.J."/>
            <person name="Serrano A."/>
            <person name="Henrissat B."/>
            <person name="Drula E."/>
            <person name="Hughes K.W."/>
            <person name="Mata J.L."/>
            <person name="Ishikawa N.K."/>
            <person name="Vargas-Isla R."/>
            <person name="Ushijima S."/>
            <person name="Smith C.A."/>
            <person name="Ahrendt S."/>
            <person name="Andreopoulos W."/>
            <person name="He G."/>
            <person name="Labutti K."/>
            <person name="Lipzen A."/>
            <person name="Ng V."/>
            <person name="Riley R."/>
            <person name="Sandor L."/>
            <person name="Barry K."/>
            <person name="Martinez A.T."/>
            <person name="Xiao Y."/>
            <person name="Gibbons J.G."/>
            <person name="Terashima K."/>
            <person name="Grigoriev I.V."/>
            <person name="Hibbett D.S."/>
        </authorList>
    </citation>
    <scope>NUCLEOTIDE SEQUENCE</scope>
    <source>
        <strain evidence="1">TMI1499</strain>
    </source>
</reference>
<gene>
    <name evidence="1" type="ORF">F5876DRAFT_53278</name>
</gene>
<proteinExistence type="predicted"/>
<accession>A0ACC1TIJ1</accession>
<comment type="caution">
    <text evidence="1">The sequence shown here is derived from an EMBL/GenBank/DDBJ whole genome shotgun (WGS) entry which is preliminary data.</text>
</comment>
<protein>
    <submittedName>
        <fullName evidence="1">Uncharacterized protein</fullName>
    </submittedName>
</protein>
<evidence type="ECO:0000313" key="2">
    <source>
        <dbReference type="Proteomes" id="UP001163835"/>
    </source>
</evidence>
<evidence type="ECO:0000313" key="1">
    <source>
        <dbReference type="EMBL" id="KAJ3804521.1"/>
    </source>
</evidence>
<keyword evidence="2" id="KW-1185">Reference proteome</keyword>
<name>A0ACC1TIJ1_9AGAR</name>